<name>A0A915IIE6_ROMCU</name>
<dbReference type="AlphaFoldDB" id="A0A915IIE6"/>
<evidence type="ECO:0000313" key="1">
    <source>
        <dbReference type="Proteomes" id="UP000887565"/>
    </source>
</evidence>
<reference evidence="2" key="1">
    <citation type="submission" date="2022-11" db="UniProtKB">
        <authorList>
            <consortium name="WormBaseParasite"/>
        </authorList>
    </citation>
    <scope>IDENTIFICATION</scope>
</reference>
<protein>
    <submittedName>
        <fullName evidence="2">Uncharacterized protein</fullName>
    </submittedName>
</protein>
<evidence type="ECO:0000313" key="2">
    <source>
        <dbReference type="WBParaSite" id="nRc.2.0.1.t13152-RA"/>
    </source>
</evidence>
<accession>A0A915IIE6</accession>
<organism evidence="1 2">
    <name type="scientific">Romanomermis culicivorax</name>
    <name type="common">Nematode worm</name>
    <dbReference type="NCBI Taxonomy" id="13658"/>
    <lineage>
        <taxon>Eukaryota</taxon>
        <taxon>Metazoa</taxon>
        <taxon>Ecdysozoa</taxon>
        <taxon>Nematoda</taxon>
        <taxon>Enoplea</taxon>
        <taxon>Dorylaimia</taxon>
        <taxon>Mermithida</taxon>
        <taxon>Mermithoidea</taxon>
        <taxon>Mermithidae</taxon>
        <taxon>Romanomermis</taxon>
    </lineage>
</organism>
<sequence length="120" mass="13759">MPNRIAGLNFVCKRGDGQLHIATVQKPASSFIYYPPNITDDKFYNHDSHPTSLVEFNQSTGRNFILTDPSFSVQSRLFRFIMDQYRSFQVTPNKNCYGPNDMQHTAAACVTYLDSSRRLE</sequence>
<dbReference type="WBParaSite" id="nRc.2.0.1.t13152-RA">
    <property type="protein sequence ID" value="nRc.2.0.1.t13152-RA"/>
    <property type="gene ID" value="nRc.2.0.1.g13152"/>
</dbReference>
<keyword evidence="1" id="KW-1185">Reference proteome</keyword>
<dbReference type="Proteomes" id="UP000887565">
    <property type="component" value="Unplaced"/>
</dbReference>
<proteinExistence type="predicted"/>